<proteinExistence type="predicted"/>
<organism evidence="3 4">
    <name type="scientific">Candidatus Sulfuritelmatomonas gaucii</name>
    <dbReference type="NCBI Taxonomy" id="2043161"/>
    <lineage>
        <taxon>Bacteria</taxon>
        <taxon>Pseudomonadati</taxon>
        <taxon>Acidobacteriota</taxon>
        <taxon>Terriglobia</taxon>
        <taxon>Terriglobales</taxon>
        <taxon>Acidobacteriaceae</taxon>
        <taxon>Candidatus Sulfuritelmatomonas</taxon>
    </lineage>
</organism>
<dbReference type="AlphaFoldDB" id="A0A2N9LVY5"/>
<evidence type="ECO:0000256" key="2">
    <source>
        <dbReference type="SAM" id="SignalP"/>
    </source>
</evidence>
<sequence length="514" mass="53853">MRRIHQVLLALPVTGVVLCLSSCSGCSAKNAPSSPPASAATSSAPGGPGAGAAATPAPSQFYAPRDAVYDVTYTPNTVRIDFPTVQKTLRAVSPDGSAMVFDSSDPRLQGLTAGKVLLLEHLGVRKIVDVEKQGSQIGLITDDVSLTDFIQDGHIKFTAPLFADSPQAAVYPPPAPRALLANLTDWLKGPVVAYADTSPASYGMHAAGKVDNWEFEASGTRAGDGLTLTISATKDLGGLKAKVTATGKVNHVSSAFDANIKGGKMQDFQYSTPLQGSLQVTWAALTAGQNLGIGESRLALPPVAKTVIDVYGLPFLFQINVNLIFKPGFGTPHDAASGGFNLDYDGAGGLIIHGSQSSTTGNMQANPNVQNTTSSSLAAHGIVLAVNAPKISVSFGTDSFKEALTQLLPETITSWSWFQRLQQKLFSKKLSSQPGPGDFFKINGGAYVQLVEEFDYAASGPLSLVPCKVTHFNSYAQAGADAQVLAITASSPTVEWFHSAKTWRVPDSDVCGPK</sequence>
<keyword evidence="2" id="KW-0732">Signal</keyword>
<dbReference type="OrthoDB" id="3956200at2"/>
<evidence type="ECO:0000313" key="3">
    <source>
        <dbReference type="EMBL" id="SPE27325.1"/>
    </source>
</evidence>
<evidence type="ECO:0000313" key="4">
    <source>
        <dbReference type="Proteomes" id="UP000239735"/>
    </source>
</evidence>
<evidence type="ECO:0000256" key="1">
    <source>
        <dbReference type="SAM" id="MobiDB-lite"/>
    </source>
</evidence>
<dbReference type="Proteomes" id="UP000239735">
    <property type="component" value="Unassembled WGS sequence"/>
</dbReference>
<feature type="region of interest" description="Disordered" evidence="1">
    <location>
        <begin position="31"/>
        <end position="56"/>
    </location>
</feature>
<name>A0A2N9LVY5_9BACT</name>
<evidence type="ECO:0008006" key="5">
    <source>
        <dbReference type="Google" id="ProtNLM"/>
    </source>
</evidence>
<protein>
    <recommendedName>
        <fullName evidence="5">Lipoprotein</fullName>
    </recommendedName>
</protein>
<gene>
    <name evidence="3" type="ORF">SBA5_590037</name>
</gene>
<reference evidence="4" key="1">
    <citation type="submission" date="2018-02" db="EMBL/GenBank/DDBJ databases">
        <authorList>
            <person name="Hausmann B."/>
        </authorList>
    </citation>
    <scope>NUCLEOTIDE SEQUENCE [LARGE SCALE GENOMIC DNA]</scope>
    <source>
        <strain evidence="4">Peat soil MAG SbA5</strain>
    </source>
</reference>
<feature type="chain" id="PRO_5014737892" description="Lipoprotein" evidence="2">
    <location>
        <begin position="29"/>
        <end position="514"/>
    </location>
</feature>
<dbReference type="EMBL" id="OKRB01000118">
    <property type="protein sequence ID" value="SPE27325.1"/>
    <property type="molecule type" value="Genomic_DNA"/>
</dbReference>
<accession>A0A2N9LVY5</accession>
<feature type="compositionally biased region" description="Low complexity" evidence="1">
    <location>
        <begin position="36"/>
        <end position="56"/>
    </location>
</feature>
<feature type="signal peptide" evidence="2">
    <location>
        <begin position="1"/>
        <end position="28"/>
    </location>
</feature>